<proteinExistence type="predicted"/>
<sequence>MRKSFVVFMTAGLVLTAGSGVALAGQDNGDGFTTSYTAGVRGNIVSNQYDLSTTLWNDGNGNTFTFNNQGVKNWDYMEQGTAVSSGGYSGSTPTDLRSTHP</sequence>
<protein>
    <submittedName>
        <fullName evidence="2">Uncharacterized protein</fullName>
    </submittedName>
</protein>
<name>A0A2M7T4W3_9ACTN</name>
<comment type="caution">
    <text evidence="2">The sequence shown here is derived from an EMBL/GenBank/DDBJ whole genome shotgun (WGS) entry which is preliminary data.</text>
</comment>
<evidence type="ECO:0000313" key="2">
    <source>
        <dbReference type="EMBL" id="PIZ34787.1"/>
    </source>
</evidence>
<evidence type="ECO:0000256" key="1">
    <source>
        <dbReference type="SAM" id="SignalP"/>
    </source>
</evidence>
<feature type="chain" id="PRO_5014837935" evidence="1">
    <location>
        <begin position="25"/>
        <end position="101"/>
    </location>
</feature>
<evidence type="ECO:0000313" key="3">
    <source>
        <dbReference type="Proteomes" id="UP000230956"/>
    </source>
</evidence>
<keyword evidence="1" id="KW-0732">Signal</keyword>
<reference evidence="3" key="1">
    <citation type="submission" date="2017-09" db="EMBL/GenBank/DDBJ databases">
        <title>Depth-based differentiation of microbial function through sediment-hosted aquifers and enrichment of novel symbionts in the deep terrestrial subsurface.</title>
        <authorList>
            <person name="Probst A.J."/>
            <person name="Ladd B."/>
            <person name="Jarett J.K."/>
            <person name="Geller-Mcgrath D.E."/>
            <person name="Sieber C.M.K."/>
            <person name="Emerson J.B."/>
            <person name="Anantharaman K."/>
            <person name="Thomas B.C."/>
            <person name="Malmstrom R."/>
            <person name="Stieglmeier M."/>
            <person name="Klingl A."/>
            <person name="Woyke T."/>
            <person name="Ryan C.M."/>
            <person name="Banfield J.F."/>
        </authorList>
    </citation>
    <scope>NUCLEOTIDE SEQUENCE [LARGE SCALE GENOMIC DNA]</scope>
</reference>
<dbReference type="Proteomes" id="UP000230956">
    <property type="component" value="Unassembled WGS sequence"/>
</dbReference>
<dbReference type="RefSeq" id="WP_286977643.1">
    <property type="nucleotide sequence ID" value="NZ_PFNG01000268.1"/>
</dbReference>
<feature type="non-terminal residue" evidence="2">
    <location>
        <position position="101"/>
    </location>
</feature>
<organism evidence="2 3">
    <name type="scientific">Candidatus Aquicultor secundus</name>
    <dbReference type="NCBI Taxonomy" id="1973895"/>
    <lineage>
        <taxon>Bacteria</taxon>
        <taxon>Bacillati</taxon>
        <taxon>Actinomycetota</taxon>
        <taxon>Candidatus Aquicultoria</taxon>
        <taxon>Candidatus Aquicultorales</taxon>
        <taxon>Candidatus Aquicultoraceae</taxon>
        <taxon>Candidatus Aquicultor</taxon>
    </lineage>
</organism>
<dbReference type="AlphaFoldDB" id="A0A2M7T4W3"/>
<dbReference type="EMBL" id="PFNG01000268">
    <property type="protein sequence ID" value="PIZ34787.1"/>
    <property type="molecule type" value="Genomic_DNA"/>
</dbReference>
<feature type="signal peptide" evidence="1">
    <location>
        <begin position="1"/>
        <end position="24"/>
    </location>
</feature>
<gene>
    <name evidence="2" type="ORF">COY37_11420</name>
</gene>
<accession>A0A2M7T4W3</accession>